<protein>
    <recommendedName>
        <fullName evidence="3">Transposase</fullName>
    </recommendedName>
</protein>
<dbReference type="RefSeq" id="WP_005819689.1">
    <property type="nucleotide sequence ID" value="NZ_JAGJHH010000002.1"/>
</dbReference>
<dbReference type="Pfam" id="PF05717">
    <property type="entry name" value="TnpB_IS66"/>
    <property type="match status" value="1"/>
</dbReference>
<evidence type="ECO:0000313" key="1">
    <source>
        <dbReference type="EMBL" id="RGY68583.1"/>
    </source>
</evidence>
<name>A0A413JYL2_BACFG</name>
<gene>
    <name evidence="1" type="ORF">DXA27_12055</name>
</gene>
<evidence type="ECO:0008006" key="3">
    <source>
        <dbReference type="Google" id="ProtNLM"/>
    </source>
</evidence>
<sequence length="110" mass="13292">MLTISGLKNFYYLPTFHDMRCKAPRVSEIIRSRYHRDPLQGDVYIFMSKDQKKVKLIHYERHAYYLHEKSFTNGYRFMRIELEEGITVYKIDWQSLVSVLESPIIKSIRL</sequence>
<dbReference type="InterPro" id="IPR008878">
    <property type="entry name" value="Transposase_IS66_Orf2"/>
</dbReference>
<accession>A0A413JYL2</accession>
<proteinExistence type="predicted"/>
<dbReference type="EMBL" id="QSDG01000009">
    <property type="protein sequence ID" value="RGY68583.1"/>
    <property type="molecule type" value="Genomic_DNA"/>
</dbReference>
<dbReference type="AlphaFoldDB" id="A0A413JYL2"/>
<dbReference type="Proteomes" id="UP000284614">
    <property type="component" value="Unassembled WGS sequence"/>
</dbReference>
<comment type="caution">
    <text evidence="1">The sequence shown here is derived from an EMBL/GenBank/DDBJ whole genome shotgun (WGS) entry which is preliminary data.</text>
</comment>
<reference evidence="1 2" key="1">
    <citation type="submission" date="2018-08" db="EMBL/GenBank/DDBJ databases">
        <title>A genome reference for cultivated species of the human gut microbiota.</title>
        <authorList>
            <person name="Zou Y."/>
            <person name="Xue W."/>
            <person name="Luo G."/>
        </authorList>
    </citation>
    <scope>NUCLEOTIDE SEQUENCE [LARGE SCALE GENOMIC DNA]</scope>
    <source>
        <strain evidence="1 2">OF01-1</strain>
    </source>
</reference>
<evidence type="ECO:0000313" key="2">
    <source>
        <dbReference type="Proteomes" id="UP000284614"/>
    </source>
</evidence>
<organism evidence="1 2">
    <name type="scientific">Bacteroides fragilis</name>
    <dbReference type="NCBI Taxonomy" id="817"/>
    <lineage>
        <taxon>Bacteria</taxon>
        <taxon>Pseudomonadati</taxon>
        <taxon>Bacteroidota</taxon>
        <taxon>Bacteroidia</taxon>
        <taxon>Bacteroidales</taxon>
        <taxon>Bacteroidaceae</taxon>
        <taxon>Bacteroides</taxon>
    </lineage>
</organism>